<dbReference type="PANTHER" id="PTHR13847">
    <property type="entry name" value="SARCOSINE DEHYDROGENASE-RELATED"/>
    <property type="match status" value="1"/>
</dbReference>
<feature type="compositionally biased region" description="Polar residues" evidence="1">
    <location>
        <begin position="171"/>
        <end position="183"/>
    </location>
</feature>
<feature type="chain" id="PRO_5001889136" evidence="2">
    <location>
        <begin position="19"/>
        <end position="577"/>
    </location>
</feature>
<dbReference type="HOGENOM" id="CLU_472650_0_0_1"/>
<dbReference type="eggNOG" id="ENOG502QQ8N">
    <property type="taxonomic scope" value="Eukaryota"/>
</dbReference>
<dbReference type="EMBL" id="JPOX01000013">
    <property type="protein sequence ID" value="KFX47973.1"/>
    <property type="molecule type" value="Genomic_DNA"/>
</dbReference>
<organism evidence="4">
    <name type="scientific">Talaromyces marneffei PM1</name>
    <dbReference type="NCBI Taxonomy" id="1077442"/>
    <lineage>
        <taxon>Eukaryota</taxon>
        <taxon>Fungi</taxon>
        <taxon>Dikarya</taxon>
        <taxon>Ascomycota</taxon>
        <taxon>Pezizomycotina</taxon>
        <taxon>Eurotiomycetes</taxon>
        <taxon>Eurotiomycetidae</taxon>
        <taxon>Eurotiales</taxon>
        <taxon>Trichocomaceae</taxon>
        <taxon>Talaromyces</taxon>
        <taxon>Talaromyces sect. Talaromyces</taxon>
    </lineage>
</organism>
<dbReference type="GO" id="GO:0005737">
    <property type="term" value="C:cytoplasm"/>
    <property type="evidence" value="ECO:0007669"/>
    <property type="project" value="TreeGrafter"/>
</dbReference>
<dbReference type="Gene3D" id="3.50.50.60">
    <property type="entry name" value="FAD/NAD(P)-binding domain"/>
    <property type="match status" value="1"/>
</dbReference>
<feature type="signal peptide" evidence="2">
    <location>
        <begin position="1"/>
        <end position="18"/>
    </location>
</feature>
<dbReference type="Gene3D" id="3.30.9.10">
    <property type="entry name" value="D-Amino Acid Oxidase, subunit A, domain 2"/>
    <property type="match status" value="1"/>
</dbReference>
<dbReference type="InterPro" id="IPR006076">
    <property type="entry name" value="FAD-dep_OxRdtase"/>
</dbReference>
<dbReference type="PANTHER" id="PTHR13847:SF279">
    <property type="entry name" value="FAD DEPENDENT OXIDOREDUCTASE DOMAIN-CONTAINING PROTEIN-RELATED"/>
    <property type="match status" value="1"/>
</dbReference>
<name>A0A093XRV9_TALMA</name>
<comment type="caution">
    <text evidence="4">The sequence shown here is derived from an EMBL/GenBank/DDBJ whole genome shotgun (WGS) entry which is preliminary data.</text>
</comment>
<dbReference type="SUPFAM" id="SSF51905">
    <property type="entry name" value="FAD/NAD(P)-binding domain"/>
    <property type="match status" value="1"/>
</dbReference>
<feature type="domain" description="FAD dependent oxidoreductase" evidence="3">
    <location>
        <begin position="270"/>
        <end position="534"/>
    </location>
</feature>
<evidence type="ECO:0000256" key="2">
    <source>
        <dbReference type="SAM" id="SignalP"/>
    </source>
</evidence>
<feature type="compositionally biased region" description="Polar residues" evidence="1">
    <location>
        <begin position="154"/>
        <end position="163"/>
    </location>
</feature>
<proteinExistence type="predicted"/>
<accession>A0A093XRV9</accession>
<reference evidence="4" key="1">
    <citation type="journal article" date="2014" name="PLoS Genet.">
        <title>Signature Gene Expression Reveals Novel Clues to the Molecular Mechanisms of Dimorphic Transition in Penicillium marneffei.</title>
        <authorList>
            <person name="Yang E."/>
            <person name="Wang G."/>
            <person name="Cai J."/>
            <person name="Woo P.C."/>
            <person name="Lau S.K."/>
            <person name="Yuen K.-Y."/>
            <person name="Chow W.-N."/>
            <person name="Lin X."/>
        </authorList>
    </citation>
    <scope>NUCLEOTIDE SEQUENCE [LARGE SCALE GENOMIC DNA]</scope>
    <source>
        <strain evidence="4">PM1</strain>
    </source>
</reference>
<sequence length="577" mass="62424">MFLGGIASLAIFAVCGMAAPGDIRNGTPYELVSNPTGAGNSNNDNIYDGTGNAGTDRYNCYYGGWENFPPSSKWVEFDAMWNYSKSAMSTSSSDLGIGSCSDGVGAFGDGDTGEQIGLIWNAIQQVAETSFVDHRFILATILQESSGCVNVCASTNPDPSQPDNPGLMQSDGGSTFIGNSASDPDQQASITQMIIDGTQGTADGDGLVQCINQYGNLYEAARCYNSGSVDRSDLNNGEGATDSIFLDSSLRLYPETDSGRSNEGLAAETEAAFTEMANSGVANLTDVHFTKRKDAERVSGVKGALNCFTFTAGHIWPYKMVMHLLKGVVDKGANLQTMTPVTHISEKPLPDGRWLVTTERGSVKAKKVILATNAYTSHVAPQFTNHIVPVRGICSRIVVPPHKVPPFLPQTYSIRYGSSMYDYLIPRPDGSIIVGGAKPPFWSDRSHWYNNTDDSKLIEPAKSWFDGLMQRTFVGWENSEAYPDKVWTGIMGYSSDFMPYVGEVPDKPNQIILAGFSGHGMPLILLCAKAIAQMVRSGTSFEETEVPSLFKVTKERLASEKNEILDGHNKENPRAKL</sequence>
<evidence type="ECO:0000256" key="1">
    <source>
        <dbReference type="SAM" id="MobiDB-lite"/>
    </source>
</evidence>
<evidence type="ECO:0000259" key="3">
    <source>
        <dbReference type="Pfam" id="PF01266"/>
    </source>
</evidence>
<evidence type="ECO:0000313" key="4">
    <source>
        <dbReference type="EMBL" id="KFX47973.1"/>
    </source>
</evidence>
<dbReference type="Pfam" id="PF01266">
    <property type="entry name" value="DAO"/>
    <property type="match status" value="1"/>
</dbReference>
<protein>
    <submittedName>
        <fullName evidence="4">Putative oxidoreductase OrdL</fullName>
    </submittedName>
</protein>
<dbReference type="InterPro" id="IPR036188">
    <property type="entry name" value="FAD/NAD-bd_sf"/>
</dbReference>
<gene>
    <name evidence="4" type="ORF">GQ26_0130530</name>
</gene>
<feature type="region of interest" description="Disordered" evidence="1">
    <location>
        <begin position="154"/>
        <end position="183"/>
    </location>
</feature>
<keyword evidence="2" id="KW-0732">Signal</keyword>
<dbReference type="AlphaFoldDB" id="A0A093XRV9"/>